<name>A0A6M3XSX5_9ZZZZ</name>
<reference evidence="1" key="1">
    <citation type="submission" date="2020-03" db="EMBL/GenBank/DDBJ databases">
        <title>The deep terrestrial virosphere.</title>
        <authorList>
            <person name="Holmfeldt K."/>
            <person name="Nilsson E."/>
            <person name="Simone D."/>
            <person name="Lopez-Fernandez M."/>
            <person name="Wu X."/>
            <person name="de Brujin I."/>
            <person name="Lundin D."/>
            <person name="Andersson A."/>
            <person name="Bertilsson S."/>
            <person name="Dopson M."/>
        </authorList>
    </citation>
    <scope>NUCLEOTIDE SEQUENCE</scope>
    <source>
        <strain evidence="1">TM448B02240</strain>
    </source>
</reference>
<protein>
    <submittedName>
        <fullName evidence="1">Uncharacterized protein</fullName>
    </submittedName>
</protein>
<proteinExistence type="predicted"/>
<evidence type="ECO:0000313" key="1">
    <source>
        <dbReference type="EMBL" id="QJI01029.1"/>
    </source>
</evidence>
<organism evidence="1">
    <name type="scientific">viral metagenome</name>
    <dbReference type="NCBI Taxonomy" id="1070528"/>
    <lineage>
        <taxon>unclassified sequences</taxon>
        <taxon>metagenomes</taxon>
        <taxon>organismal metagenomes</taxon>
    </lineage>
</organism>
<gene>
    <name evidence="1" type="ORF">TM448B02240_0007</name>
</gene>
<accession>A0A6M3XSX5</accession>
<sequence>MNKPEQIARELETVRKNSPDGILRAEDVVEYARDSSTVLHSQFEWDDNKAAQEYRIWQARHIISVTVTVLPRVNGSIRAYVSLTPDRHTEGGGYRQVARVLRNKSQRDQMLDDALADFKRFEEKYKVLKALIPLFETARKIKEASKRGSALVHSTEAK</sequence>
<dbReference type="EMBL" id="MT144893">
    <property type="protein sequence ID" value="QJI01029.1"/>
    <property type="molecule type" value="Genomic_DNA"/>
</dbReference>
<dbReference type="AlphaFoldDB" id="A0A6M3XSX5"/>